<dbReference type="Proteomes" id="UP001165190">
    <property type="component" value="Unassembled WGS sequence"/>
</dbReference>
<dbReference type="Pfam" id="PF03936">
    <property type="entry name" value="Terpene_synth_C"/>
    <property type="match status" value="1"/>
</dbReference>
<dbReference type="EMBL" id="BSYR01000045">
    <property type="protein sequence ID" value="GMJ06428.1"/>
    <property type="molecule type" value="Genomic_DNA"/>
</dbReference>
<dbReference type="Pfam" id="PF01397">
    <property type="entry name" value="Terpene_synth"/>
    <property type="match status" value="1"/>
</dbReference>
<evidence type="ECO:0000256" key="1">
    <source>
        <dbReference type="ARBA" id="ARBA00001946"/>
    </source>
</evidence>
<dbReference type="GO" id="GO:0000287">
    <property type="term" value="F:magnesium ion binding"/>
    <property type="evidence" value="ECO:0007669"/>
    <property type="project" value="InterPro"/>
</dbReference>
<feature type="domain" description="Terpene synthase N-terminal" evidence="8">
    <location>
        <begin position="73"/>
        <end position="247"/>
    </location>
</feature>
<gene>
    <name evidence="10" type="ORF">HRI_004312000</name>
</gene>
<evidence type="ECO:0000256" key="4">
    <source>
        <dbReference type="ARBA" id="ARBA00022723"/>
    </source>
</evidence>
<dbReference type="PANTHER" id="PTHR31225">
    <property type="entry name" value="OS04G0344100 PROTEIN-RELATED"/>
    <property type="match status" value="1"/>
</dbReference>
<dbReference type="PANTHER" id="PTHR31225:SF93">
    <property type="entry name" value="ALPHA-HUMULENE_(-)-(E)-BETA-CARYOPHYLLENE SYNTHASE"/>
    <property type="match status" value="1"/>
</dbReference>
<dbReference type="EC" id="4.2.3.13" evidence="3"/>
<dbReference type="SUPFAM" id="SSF48239">
    <property type="entry name" value="Terpenoid cyclases/Protein prenyltransferases"/>
    <property type="match status" value="1"/>
</dbReference>
<dbReference type="InterPro" id="IPR044814">
    <property type="entry name" value="Terpene_cyclase_plant_C1"/>
</dbReference>
<dbReference type="InterPro" id="IPR008930">
    <property type="entry name" value="Terpenoid_cyclase/PrenylTrfase"/>
</dbReference>
<comment type="function">
    <text evidence="2">Responsible for the cyclization of trans,trans-farnesyl diphosphate (FPP) to (+)-delta cadinene.</text>
</comment>
<reference evidence="10" key="1">
    <citation type="submission" date="2023-05" db="EMBL/GenBank/DDBJ databases">
        <title>Genome and transcriptome analyses reveal genes involved in the formation of fine ridges on petal epidermal cells in Hibiscus trionum.</title>
        <authorList>
            <person name="Koshimizu S."/>
            <person name="Masuda S."/>
            <person name="Ishii T."/>
            <person name="Shirasu K."/>
            <person name="Hoshino A."/>
            <person name="Arita M."/>
        </authorList>
    </citation>
    <scope>NUCLEOTIDE SEQUENCE</scope>
    <source>
        <strain evidence="10">Hamamatsu line</strain>
    </source>
</reference>
<dbReference type="InterPro" id="IPR034741">
    <property type="entry name" value="Terpene_cyclase-like_1_C"/>
</dbReference>
<evidence type="ECO:0000256" key="7">
    <source>
        <dbReference type="ARBA" id="ARBA00038405"/>
    </source>
</evidence>
<keyword evidence="5" id="KW-0460">Magnesium</keyword>
<dbReference type="FunFam" id="1.50.10.130:FF:000001">
    <property type="entry name" value="Isoprene synthase, chloroplastic"/>
    <property type="match status" value="1"/>
</dbReference>
<dbReference type="GO" id="GO:0047461">
    <property type="term" value="F:(+)-delta-cadinene synthase activity"/>
    <property type="evidence" value="ECO:0007669"/>
    <property type="project" value="UniProtKB-EC"/>
</dbReference>
<name>A0A9W7MJ35_HIBTR</name>
<dbReference type="InterPro" id="IPR036965">
    <property type="entry name" value="Terpene_synth_N_sf"/>
</dbReference>
<protein>
    <recommendedName>
        <fullName evidence="3">(+)-delta-cadinene synthase</fullName>
        <ecNumber evidence="3">4.2.3.13</ecNumber>
    </recommendedName>
</protein>
<comment type="similarity">
    <text evidence="7">Belongs to the terpene synthase family. Tpsa subfamily.</text>
</comment>
<dbReference type="Gene3D" id="1.10.600.10">
    <property type="entry name" value="Farnesyl Diphosphate Synthase"/>
    <property type="match status" value="1"/>
</dbReference>
<dbReference type="InterPro" id="IPR005630">
    <property type="entry name" value="Terpene_synthase_metal-bd"/>
</dbReference>
<evidence type="ECO:0000256" key="2">
    <source>
        <dbReference type="ARBA" id="ARBA00002383"/>
    </source>
</evidence>
<comment type="caution">
    <text evidence="10">The sequence shown here is derived from an EMBL/GenBank/DDBJ whole genome shotgun (WGS) entry which is preliminary data.</text>
</comment>
<dbReference type="Gene3D" id="1.50.10.130">
    <property type="entry name" value="Terpene synthase, N-terminal domain"/>
    <property type="match status" value="1"/>
</dbReference>
<dbReference type="InterPro" id="IPR008949">
    <property type="entry name" value="Isoprenoid_synthase_dom_sf"/>
</dbReference>
<dbReference type="SUPFAM" id="SSF48576">
    <property type="entry name" value="Terpenoid synthases"/>
    <property type="match status" value="1"/>
</dbReference>
<keyword evidence="11" id="KW-1185">Reference proteome</keyword>
<keyword evidence="6" id="KW-0456">Lyase</keyword>
<evidence type="ECO:0000259" key="8">
    <source>
        <dbReference type="Pfam" id="PF01397"/>
    </source>
</evidence>
<comment type="cofactor">
    <cofactor evidence="1">
        <name>Mg(2+)</name>
        <dbReference type="ChEBI" id="CHEBI:18420"/>
    </cofactor>
</comment>
<evidence type="ECO:0000313" key="11">
    <source>
        <dbReference type="Proteomes" id="UP001165190"/>
    </source>
</evidence>
<organism evidence="10 11">
    <name type="scientific">Hibiscus trionum</name>
    <name type="common">Flower of an hour</name>
    <dbReference type="NCBI Taxonomy" id="183268"/>
    <lineage>
        <taxon>Eukaryota</taxon>
        <taxon>Viridiplantae</taxon>
        <taxon>Streptophyta</taxon>
        <taxon>Embryophyta</taxon>
        <taxon>Tracheophyta</taxon>
        <taxon>Spermatophyta</taxon>
        <taxon>Magnoliopsida</taxon>
        <taxon>eudicotyledons</taxon>
        <taxon>Gunneridae</taxon>
        <taxon>Pentapetalae</taxon>
        <taxon>rosids</taxon>
        <taxon>malvids</taxon>
        <taxon>Malvales</taxon>
        <taxon>Malvaceae</taxon>
        <taxon>Malvoideae</taxon>
        <taxon>Hibiscus</taxon>
    </lineage>
</organism>
<dbReference type="AlphaFoldDB" id="A0A9W7MJ35"/>
<dbReference type="InterPro" id="IPR050148">
    <property type="entry name" value="Terpene_synthase-like"/>
</dbReference>
<proteinExistence type="inferred from homology"/>
<feature type="domain" description="Terpene synthase metal-binding" evidence="9">
    <location>
        <begin position="304"/>
        <end position="542"/>
    </location>
</feature>
<evidence type="ECO:0000313" key="10">
    <source>
        <dbReference type="EMBL" id="GMJ06428.1"/>
    </source>
</evidence>
<evidence type="ECO:0000256" key="3">
    <source>
        <dbReference type="ARBA" id="ARBA00013103"/>
    </source>
</evidence>
<dbReference type="OrthoDB" id="950038at2759"/>
<evidence type="ECO:0000256" key="5">
    <source>
        <dbReference type="ARBA" id="ARBA00022842"/>
    </source>
</evidence>
<dbReference type="SFLD" id="SFLDS00005">
    <property type="entry name" value="Isoprenoid_Synthase_Type_I"/>
    <property type="match status" value="1"/>
</dbReference>
<dbReference type="GO" id="GO:0016102">
    <property type="term" value="P:diterpenoid biosynthetic process"/>
    <property type="evidence" value="ECO:0007669"/>
    <property type="project" value="InterPro"/>
</dbReference>
<sequence>MAAQACVFGTTLSLSTLFSPPNPILFLPLRVNNTRGNAFAALSTHSAKAAPLLQPNNNQQEIGRPLANFAPDIWGDRFLTLPFDDSEFESCAKQVEMLKAKVKDMLVASATDPVANMHLIHTLCRLGVSHHFQNEIEMQLAHYFATLGKVIDHDKDHDLHTTAVIFQVFRFHGYNMSSDVFNKFKDANGKFKASDIKGIISLYEATQFRINGEVILDEALIFTKSELHSIASRSTDSNLTEYIVNALNRPYLKDVERLEARQFIYFYENDASRNQTLLKFAKYDFNMIRMLHLQELKVLYSWWNELGLVSKVPYMRHRLVECYLTAVGFYFEPHYALARNTYTKMVMLWGILDDTYDAYATFEELQCLTDSMERFDISAMDKLPVDYLKRVYKTILDVHDEVEEMVRKEGRSFAVDYVRNEFTKTAEAFHEQARWVHEGYHPTFDEYIKTAMVAAGGNVTMAQALIGIADADTKAYQCLINTDNIIYKAVNLIIRLYNDIATNEMEEKRGLVTGTICYMTQYGATRHEATEAFKDMIEAAFKELNQGCLRPTPIPREIVNRVVNYRRLCTTFYMDEIDGYSIPEICIKDVVTKMLIHPIPL</sequence>
<evidence type="ECO:0000259" key="9">
    <source>
        <dbReference type="Pfam" id="PF03936"/>
    </source>
</evidence>
<dbReference type="SFLD" id="SFLDG01019">
    <property type="entry name" value="Terpene_Cyclase_Like_1_C_Termi"/>
    <property type="match status" value="1"/>
</dbReference>
<dbReference type="FunFam" id="1.10.600.10:FF:000007">
    <property type="entry name" value="Isoprene synthase, chloroplastic"/>
    <property type="match status" value="1"/>
</dbReference>
<keyword evidence="4" id="KW-0479">Metal-binding</keyword>
<accession>A0A9W7MJ35</accession>
<dbReference type="CDD" id="cd00684">
    <property type="entry name" value="Terpene_cyclase_plant_C1"/>
    <property type="match status" value="1"/>
</dbReference>
<evidence type="ECO:0000256" key="6">
    <source>
        <dbReference type="ARBA" id="ARBA00023239"/>
    </source>
</evidence>
<dbReference type="InterPro" id="IPR001906">
    <property type="entry name" value="Terpene_synth_N"/>
</dbReference>